<accession>X1UUY0</accession>
<feature type="domain" description="HD-associated" evidence="1">
    <location>
        <begin position="6"/>
        <end position="133"/>
    </location>
</feature>
<organism evidence="2">
    <name type="scientific">marine sediment metagenome</name>
    <dbReference type="NCBI Taxonomy" id="412755"/>
    <lineage>
        <taxon>unclassified sequences</taxon>
        <taxon>metagenomes</taxon>
        <taxon>ecological metagenomes</taxon>
    </lineage>
</organism>
<dbReference type="Gene3D" id="1.10.3210.10">
    <property type="entry name" value="Hypothetical protein af1432"/>
    <property type="match status" value="1"/>
</dbReference>
<feature type="non-terminal residue" evidence="2">
    <location>
        <position position="1"/>
    </location>
</feature>
<evidence type="ECO:0000313" key="2">
    <source>
        <dbReference type="EMBL" id="GAJ21303.1"/>
    </source>
</evidence>
<dbReference type="GO" id="GO:0008832">
    <property type="term" value="F:dGTPase activity"/>
    <property type="evidence" value="ECO:0007669"/>
    <property type="project" value="TreeGrafter"/>
</dbReference>
<dbReference type="InterPro" id="IPR050135">
    <property type="entry name" value="dGTPase-like"/>
</dbReference>
<evidence type="ECO:0000259" key="1">
    <source>
        <dbReference type="Pfam" id="PF19276"/>
    </source>
</evidence>
<dbReference type="GO" id="GO:0006203">
    <property type="term" value="P:dGTP catabolic process"/>
    <property type="evidence" value="ECO:0007669"/>
    <property type="project" value="TreeGrafter"/>
</dbReference>
<dbReference type="AlphaFoldDB" id="X1UUY0"/>
<proteinExistence type="predicted"/>
<sequence length="174" mass="20244">AEYGTVDFERILSGLRIKNNKLYISSSALNAVMNTFYSAQNMYSNVYYHKTARIIDFMIMDALVEIPELLQKIISDVDYFISIDDQNIISEIKSLISKTDSENNYKKAYNIMKNVMDRKLKYYTEYIKMITLGAAIDMDEEFTKLKEEIECEFKDLSAKVDFSTKVLVIFLPII</sequence>
<name>X1UUY0_9ZZZZ</name>
<protein>
    <recommendedName>
        <fullName evidence="1">HD-associated domain-containing protein</fullName>
    </recommendedName>
</protein>
<dbReference type="InterPro" id="IPR045509">
    <property type="entry name" value="HD_assoc_2"/>
</dbReference>
<dbReference type="PANTHER" id="PTHR11373">
    <property type="entry name" value="DEOXYNUCLEOSIDE TRIPHOSPHATE TRIPHOSPHOHYDROLASE"/>
    <property type="match status" value="1"/>
</dbReference>
<dbReference type="Pfam" id="PF19276">
    <property type="entry name" value="HD_assoc_2"/>
    <property type="match status" value="1"/>
</dbReference>
<gene>
    <name evidence="2" type="ORF">S12H4_57128</name>
</gene>
<reference evidence="2" key="1">
    <citation type="journal article" date="2014" name="Front. Microbiol.">
        <title>High frequency of phylogenetically diverse reductive dehalogenase-homologous genes in deep subseafloor sedimentary metagenomes.</title>
        <authorList>
            <person name="Kawai M."/>
            <person name="Futagami T."/>
            <person name="Toyoda A."/>
            <person name="Takaki Y."/>
            <person name="Nishi S."/>
            <person name="Hori S."/>
            <person name="Arai W."/>
            <person name="Tsubouchi T."/>
            <person name="Morono Y."/>
            <person name="Uchiyama I."/>
            <person name="Ito T."/>
            <person name="Fujiyama A."/>
            <person name="Inagaki F."/>
            <person name="Takami H."/>
        </authorList>
    </citation>
    <scope>NUCLEOTIDE SEQUENCE</scope>
    <source>
        <strain evidence="2">Expedition CK06-06</strain>
    </source>
</reference>
<dbReference type="SUPFAM" id="SSF109604">
    <property type="entry name" value="HD-domain/PDEase-like"/>
    <property type="match status" value="1"/>
</dbReference>
<dbReference type="PANTHER" id="PTHR11373:SF4">
    <property type="entry name" value="DEOXYNUCLEOSIDE TRIPHOSPHATE TRIPHOSPHOHYDROLASE SAMHD1"/>
    <property type="match status" value="1"/>
</dbReference>
<dbReference type="EMBL" id="BARW01036892">
    <property type="protein sequence ID" value="GAJ21303.1"/>
    <property type="molecule type" value="Genomic_DNA"/>
</dbReference>
<comment type="caution">
    <text evidence="2">The sequence shown here is derived from an EMBL/GenBank/DDBJ whole genome shotgun (WGS) entry which is preliminary data.</text>
</comment>